<dbReference type="EMBL" id="CAJPDR010000221">
    <property type="protein sequence ID" value="CAF9926928.1"/>
    <property type="molecule type" value="Genomic_DNA"/>
</dbReference>
<dbReference type="Proteomes" id="UP000664203">
    <property type="component" value="Unassembled WGS sequence"/>
</dbReference>
<dbReference type="AlphaFoldDB" id="A0A8H3FLU9"/>
<reference evidence="2" key="1">
    <citation type="submission" date="2021-03" db="EMBL/GenBank/DDBJ databases">
        <authorList>
            <person name="Tagirdzhanova G."/>
        </authorList>
    </citation>
    <scope>NUCLEOTIDE SEQUENCE</scope>
</reference>
<dbReference type="Gene3D" id="3.30.70.330">
    <property type="match status" value="1"/>
</dbReference>
<proteinExistence type="predicted"/>
<comment type="caution">
    <text evidence="2">The sequence shown here is derived from an EMBL/GenBank/DDBJ whole genome shotgun (WGS) entry which is preliminary data.</text>
</comment>
<evidence type="ECO:0000256" key="1">
    <source>
        <dbReference type="SAM" id="MobiDB-lite"/>
    </source>
</evidence>
<keyword evidence="3" id="KW-1185">Reference proteome</keyword>
<evidence type="ECO:0000313" key="2">
    <source>
        <dbReference type="EMBL" id="CAF9926928.1"/>
    </source>
</evidence>
<sequence>MGSMESPQWMYEDGGELVEGSMKTTLSRKPIANLAEPIKKTRLFSLANSPKPTAATAVTGSGSTQLDLTASSFYSSQNSETSKPLFESVCPSQIFRPEAYEEEDPADPYYSPPSTFIPPESPNDMKVQDHTSSAALSSEAQMMPPLSNQQHKGSKLAPTPVSDHRYTGLTLDPKHCGSLTSHGVFIPSSAIPRKSFNRGDVQAAESLATLRNARASSTLGYHYEDPSLNKMGRNISTHAETNDSPFSSEAEIHPSSGVPLNQSDNTMPTTTLPQDANFPQLAENQGIHNWNNSVFDDRWLLQPEEIWNLEARRESIITVSPESRAVTRKTPRTGHQLGSRAEGSKLSSTENAHMQHLVREAEAKKKETRGRQVSTTPAETRWRENINKLTAGRKDDHTNKLVPTPPELGRLRECVHELEAGSGDLPSGLQSRPDVIRSFFYERVFGPIGPPIPLSASEAQNMTEVGGRFISLGALREQVVRDIEDLVQYMLSPVGEGIRSETSARTPTTTNELAFSDQLAAVESRNLNRSQFHSLGGDPSTIGVPIDQRRNANLLSTTGDGAQRKTPANFLRNTGQIRSQLLETITASHPHNIGQQGTAGLGKGGIISSGPPQGFYAEAGVGPPVAPPFAYGGPPQHQFGGYHGPFLLGPGGYPSQMQYPQGFGYQQPSYVAPQPVAYGNVWQQTYRQPTPTYPMYGQQPMIGRSEYVPPPLPNNRSYARPPATNRIAPLYAQITAFQTPAAAQARQLPGALHQISEWQNRFGPQPTVKADLPSLPYRAGSDTMFPHAFGGASVRLQNLTRDVPPSLDTISAENNVPFVETARSTKPAEWGVLKVGNIPYDLTKAQIMAFLGPHAKVITSDLGPAIHIIMDRPTGKTMDCYVEFFSTPDARATSNSLNIRPRHMVRINDRVVDVATSSQAELLKELFPKAKNVSWEGGMPTIQEATELYNTGFKTFVSAEEMGLLVRHAEQPHRSNFTQRSPQRTYEAMISLLAKFPWYATEHYTVATRNQIFAATRSMLHILSINLSKSYNSSAGGFDDYSSASSYGSPIKRGGSKFRGSPHITEDLLKDLLSAALNAAGFSERQRWELSETTDYARHHFRISPLSRWWPFEVLGRKPDTDEDVVEFYADVISNNPVTRPNMGPFGGIAHITENIDLEANTMDAIGDLEWKLLYALIPGGLTGEVGDDLQDAMRGRL</sequence>
<feature type="compositionally biased region" description="Polar residues" evidence="1">
    <location>
        <begin position="258"/>
        <end position="271"/>
    </location>
</feature>
<accession>A0A8H3FLU9</accession>
<dbReference type="OrthoDB" id="336240at2759"/>
<protein>
    <recommendedName>
        <fullName evidence="4">RRM domain-containing protein</fullName>
    </recommendedName>
</protein>
<evidence type="ECO:0000313" key="3">
    <source>
        <dbReference type="Proteomes" id="UP000664203"/>
    </source>
</evidence>
<evidence type="ECO:0008006" key="4">
    <source>
        <dbReference type="Google" id="ProtNLM"/>
    </source>
</evidence>
<gene>
    <name evidence="2" type="ORF">ALECFALPRED_003581</name>
</gene>
<feature type="compositionally biased region" description="Polar residues" evidence="1">
    <location>
        <begin position="237"/>
        <end position="247"/>
    </location>
</feature>
<feature type="region of interest" description="Disordered" evidence="1">
    <location>
        <begin position="101"/>
        <end position="136"/>
    </location>
</feature>
<organism evidence="2 3">
    <name type="scientific">Alectoria fallacina</name>
    <dbReference type="NCBI Taxonomy" id="1903189"/>
    <lineage>
        <taxon>Eukaryota</taxon>
        <taxon>Fungi</taxon>
        <taxon>Dikarya</taxon>
        <taxon>Ascomycota</taxon>
        <taxon>Pezizomycotina</taxon>
        <taxon>Lecanoromycetes</taxon>
        <taxon>OSLEUM clade</taxon>
        <taxon>Lecanoromycetidae</taxon>
        <taxon>Lecanorales</taxon>
        <taxon>Lecanorineae</taxon>
        <taxon>Parmeliaceae</taxon>
        <taxon>Alectoria</taxon>
    </lineage>
</organism>
<dbReference type="InterPro" id="IPR035979">
    <property type="entry name" value="RBD_domain_sf"/>
</dbReference>
<feature type="region of interest" description="Disordered" evidence="1">
    <location>
        <begin position="237"/>
        <end position="271"/>
    </location>
</feature>
<feature type="region of interest" description="Disordered" evidence="1">
    <location>
        <begin position="322"/>
        <end position="351"/>
    </location>
</feature>
<dbReference type="GO" id="GO:0003676">
    <property type="term" value="F:nucleic acid binding"/>
    <property type="evidence" value="ECO:0007669"/>
    <property type="project" value="InterPro"/>
</dbReference>
<dbReference type="InterPro" id="IPR012677">
    <property type="entry name" value="Nucleotide-bd_a/b_plait_sf"/>
</dbReference>
<dbReference type="SUPFAM" id="SSF54928">
    <property type="entry name" value="RNA-binding domain, RBD"/>
    <property type="match status" value="1"/>
</dbReference>
<name>A0A8H3FLU9_9LECA</name>